<dbReference type="Proteomes" id="UP001597062">
    <property type="component" value="Unassembled WGS sequence"/>
</dbReference>
<sequence>MKRVIVDYSKLTTDILDLLVEKYPDGYDYDDVISFKNLKGETIKAVEVKTDDTVYLVKISTKLEQTMEDYAEDDSSFDDGNDEDFGYSDEIEEREEF</sequence>
<evidence type="ECO:0000313" key="3">
    <source>
        <dbReference type="Proteomes" id="UP001597062"/>
    </source>
</evidence>
<accession>A0ABW3JNN3</accession>
<evidence type="ECO:0008006" key="4">
    <source>
        <dbReference type="Google" id="ProtNLM"/>
    </source>
</evidence>
<name>A0ABW3JNN3_9FLAO</name>
<reference evidence="3" key="1">
    <citation type="journal article" date="2019" name="Int. J. Syst. Evol. Microbiol.">
        <title>The Global Catalogue of Microorganisms (GCM) 10K type strain sequencing project: providing services to taxonomists for standard genome sequencing and annotation.</title>
        <authorList>
            <consortium name="The Broad Institute Genomics Platform"/>
            <consortium name="The Broad Institute Genome Sequencing Center for Infectious Disease"/>
            <person name="Wu L."/>
            <person name="Ma J."/>
        </authorList>
    </citation>
    <scope>NUCLEOTIDE SEQUENCE [LARGE SCALE GENOMIC DNA]</scope>
    <source>
        <strain evidence="3">CCUG 60527</strain>
    </source>
</reference>
<dbReference type="EMBL" id="JBHTJR010000014">
    <property type="protein sequence ID" value="MFD0991810.1"/>
    <property type="molecule type" value="Genomic_DNA"/>
</dbReference>
<dbReference type="RefSeq" id="WP_386104461.1">
    <property type="nucleotide sequence ID" value="NZ_JBHTJR010000014.1"/>
</dbReference>
<keyword evidence="3" id="KW-1185">Reference proteome</keyword>
<protein>
    <recommendedName>
        <fullName evidence="4">DNA primase</fullName>
    </recommendedName>
</protein>
<gene>
    <name evidence="2" type="ORF">ACFQ1U_01215</name>
</gene>
<organism evidence="2 3">
    <name type="scientific">Tenacibaculum geojense</name>
    <dbReference type="NCBI Taxonomy" id="915352"/>
    <lineage>
        <taxon>Bacteria</taxon>
        <taxon>Pseudomonadati</taxon>
        <taxon>Bacteroidota</taxon>
        <taxon>Flavobacteriia</taxon>
        <taxon>Flavobacteriales</taxon>
        <taxon>Flavobacteriaceae</taxon>
        <taxon>Tenacibaculum</taxon>
    </lineage>
</organism>
<feature type="region of interest" description="Disordered" evidence="1">
    <location>
        <begin position="70"/>
        <end position="97"/>
    </location>
</feature>
<proteinExistence type="predicted"/>
<comment type="caution">
    <text evidence="2">The sequence shown here is derived from an EMBL/GenBank/DDBJ whole genome shotgun (WGS) entry which is preliminary data.</text>
</comment>
<evidence type="ECO:0000313" key="2">
    <source>
        <dbReference type="EMBL" id="MFD0991810.1"/>
    </source>
</evidence>
<evidence type="ECO:0000256" key="1">
    <source>
        <dbReference type="SAM" id="MobiDB-lite"/>
    </source>
</evidence>